<accession>A0A9N9GW85</accession>
<dbReference type="Pfam" id="PF00270">
    <property type="entry name" value="DEAD"/>
    <property type="match status" value="1"/>
</dbReference>
<dbReference type="SMART" id="SM00847">
    <property type="entry name" value="HA2"/>
    <property type="match status" value="1"/>
</dbReference>
<dbReference type="Pfam" id="PF00271">
    <property type="entry name" value="Helicase_C"/>
    <property type="match status" value="1"/>
</dbReference>
<dbReference type="EMBL" id="CAJVPV010008364">
    <property type="protein sequence ID" value="CAG8629818.1"/>
    <property type="molecule type" value="Genomic_DNA"/>
</dbReference>
<dbReference type="Gene3D" id="3.40.50.300">
    <property type="entry name" value="P-loop containing nucleotide triphosphate hydrolases"/>
    <property type="match status" value="2"/>
</dbReference>
<feature type="non-terminal residue" evidence="8">
    <location>
        <position position="1321"/>
    </location>
</feature>
<feature type="domain" description="Helicase C-terminal" evidence="7">
    <location>
        <begin position="489"/>
        <end position="668"/>
    </location>
</feature>
<proteinExistence type="predicted"/>
<feature type="domain" description="Helicase ATP-binding" evidence="6">
    <location>
        <begin position="268"/>
        <end position="433"/>
    </location>
</feature>
<dbReference type="GO" id="GO:0005524">
    <property type="term" value="F:ATP binding"/>
    <property type="evidence" value="ECO:0007669"/>
    <property type="project" value="UniProtKB-KW"/>
</dbReference>
<evidence type="ECO:0000259" key="7">
    <source>
        <dbReference type="PROSITE" id="PS51194"/>
    </source>
</evidence>
<dbReference type="PANTHER" id="PTHR18934:SF113">
    <property type="entry name" value="ATP-DEPENDENT RNA HELICASE TDRD9"/>
    <property type="match status" value="1"/>
</dbReference>
<feature type="region of interest" description="Disordered" evidence="5">
    <location>
        <begin position="109"/>
        <end position="131"/>
    </location>
</feature>
<evidence type="ECO:0000259" key="6">
    <source>
        <dbReference type="PROSITE" id="PS51192"/>
    </source>
</evidence>
<dbReference type="GO" id="GO:0005737">
    <property type="term" value="C:cytoplasm"/>
    <property type="evidence" value="ECO:0007669"/>
    <property type="project" value="UniProtKB-SubCell"/>
</dbReference>
<dbReference type="GO" id="GO:0004386">
    <property type="term" value="F:helicase activity"/>
    <property type="evidence" value="ECO:0007669"/>
    <property type="project" value="TreeGrafter"/>
</dbReference>
<keyword evidence="4" id="KW-0067">ATP-binding</keyword>
<evidence type="ECO:0000256" key="3">
    <source>
        <dbReference type="ARBA" id="ARBA00022741"/>
    </source>
</evidence>
<evidence type="ECO:0000313" key="8">
    <source>
        <dbReference type="EMBL" id="CAG8629818.1"/>
    </source>
</evidence>
<dbReference type="SMART" id="SM00490">
    <property type="entry name" value="HELICc"/>
    <property type="match status" value="1"/>
</dbReference>
<dbReference type="PANTHER" id="PTHR18934">
    <property type="entry name" value="ATP-DEPENDENT RNA HELICASE"/>
    <property type="match status" value="1"/>
</dbReference>
<dbReference type="CDD" id="cd18791">
    <property type="entry name" value="SF2_C_RHA"/>
    <property type="match status" value="1"/>
</dbReference>
<feature type="region of interest" description="Disordered" evidence="5">
    <location>
        <begin position="170"/>
        <end position="190"/>
    </location>
</feature>
<evidence type="ECO:0000256" key="2">
    <source>
        <dbReference type="ARBA" id="ARBA00022490"/>
    </source>
</evidence>
<comment type="caution">
    <text evidence="8">The sequence shown here is derived from an EMBL/GenBank/DDBJ whole genome shotgun (WGS) entry which is preliminary data.</text>
</comment>
<dbReference type="Proteomes" id="UP000789342">
    <property type="component" value="Unassembled WGS sequence"/>
</dbReference>
<dbReference type="InterPro" id="IPR027417">
    <property type="entry name" value="P-loop_NTPase"/>
</dbReference>
<name>A0A9N9GW85_9GLOM</name>
<dbReference type="SMART" id="SM00487">
    <property type="entry name" value="DEXDc"/>
    <property type="match status" value="1"/>
</dbReference>
<dbReference type="InterPro" id="IPR007502">
    <property type="entry name" value="Helicase-assoc_dom"/>
</dbReference>
<dbReference type="SUPFAM" id="SSF52540">
    <property type="entry name" value="P-loop containing nucleoside triphosphate hydrolases"/>
    <property type="match status" value="1"/>
</dbReference>
<gene>
    <name evidence="8" type="ORF">AMORRO_LOCUS9035</name>
</gene>
<feature type="region of interest" description="Disordered" evidence="5">
    <location>
        <begin position="1"/>
        <end position="28"/>
    </location>
</feature>
<reference evidence="8" key="1">
    <citation type="submission" date="2021-06" db="EMBL/GenBank/DDBJ databases">
        <authorList>
            <person name="Kallberg Y."/>
            <person name="Tangrot J."/>
            <person name="Rosling A."/>
        </authorList>
    </citation>
    <scope>NUCLEOTIDE SEQUENCE</scope>
    <source>
        <strain evidence="8">CL551</strain>
    </source>
</reference>
<sequence length="1321" mass="151080">MAEHDSDWYIGSRISNKEETSSDSDTESSIEILIGDREHQKHESYSYQNYSRSQGEVVEFINGSNAQDEDIKFVNNSYTQEIVDGSAVLGDKTRIINYSDTPALIKSLNINDSSQENGSLTSSSSEDSSDSNDEIIIDWKRIQDRQRKIELRKKLLANEARNKNVNRLTSDLSIGSSNSHSATNNQLPGDSRNRFCFSEEQFTETPSSSMCPVKPVQRLSVHTLKFKKFKASTKTFAPPNSYVDDGSAWIPKVKRKRLPIEARRDDIVNLIRENRVVILSGSTGCGKSTQVPQYILDDCLQRKEPVNIICTQPRRIAATSLAHRVASERVTKLHGQIGFHIGGKSGYSSATRLRYVTTGILLEMLKLDRFLKSYTHVIMDEIHERNVDDDLMMAHLCVIMRQNPSLKLIIMSATMNVKKFKRYFHEFGTERRRLSSEIPCIDVPVKNFPVDVFYLEDICQELRVPNAFRNSALSEPRKPSMMQERRELFLDWIFHCHATSPVEEAFLVFLPGISLISELEDQLMFLNDLQRREAGRKGEMPNPQVSIIKLHSTVTIDEQCLAMQLPRKGYRKIIYATNVAESSITVPDVRIIFDSCLRKDVFYDKTSRCYSLNEQWISKDCAEQRRGRAGRVGPGKIYRLVPKSFYNRFYDERTPEIKRTPLNSLLLRCIYATFGDPRELLSHCIDPPDDTAVDYALEDLEATGAVIKTNETFREYDDHAQGNKPSYEYEVTRLGAILAQLPLDLHSGLLVVYGALFGVLYDAMIIAAILQNRGVIVQPQGQEMGISAAMKRFHLNLPNNYPLQGGSDLISHLRGYLLWEETVQNDNTFDQKSELAWCQQQFISLYWIREIQDLVITIQESLAYQNICTPPTKEDRDEIRRNRINNPSIYAEDSSIEDELDNEQYNDQYIDQAIRILDFTRYNVSPDDPHEDDVEEIPFSNRSRTYTCSKNNVPLHQLSFSTKKLLNPWMNVFDRVYEVTSRPVQLRREPNTPLLTILLIAAFHQNLFRVTPSTDNRVFKDCPEDYNRQHTIEFVAQMLPPKRMLVDALEKDIGMVQKVVHPDTDPSDPMADYEYCYVEFVKPAVCLWTQSRDRNKPPIPDAVYLAQKLRSVKYGIWTDNITSNDSVAHVIGSSSYAEELKKLRFSGINGCPETSSALSPIFRSKSTRAFQSKTSLFFPLIIDPGEHHCYSICASKLLAVDNGKAHVAEHITCLIGPLNAANNVGEIILSLFANKVIDHQSWKVHVNMTQHPLFAEAPAEVDRRLIHSFRYFLKQALFEKEPNVKKPGFKSTSNLTPTNHKEMVDTWMRCWVTPDEAGKFL</sequence>
<dbReference type="InterPro" id="IPR014001">
    <property type="entry name" value="Helicase_ATP-bd"/>
</dbReference>
<dbReference type="CDD" id="cd17917">
    <property type="entry name" value="DEXHc_RHA-like"/>
    <property type="match status" value="1"/>
</dbReference>
<dbReference type="GO" id="GO:0003723">
    <property type="term" value="F:RNA binding"/>
    <property type="evidence" value="ECO:0007669"/>
    <property type="project" value="TreeGrafter"/>
</dbReference>
<dbReference type="InterPro" id="IPR011545">
    <property type="entry name" value="DEAD/DEAH_box_helicase_dom"/>
</dbReference>
<protein>
    <submittedName>
        <fullName evidence="8">5651_t:CDS:1</fullName>
    </submittedName>
</protein>
<dbReference type="Gene3D" id="1.20.120.1080">
    <property type="match status" value="1"/>
</dbReference>
<dbReference type="PROSITE" id="PS51194">
    <property type="entry name" value="HELICASE_CTER"/>
    <property type="match status" value="1"/>
</dbReference>
<dbReference type="InterPro" id="IPR001650">
    <property type="entry name" value="Helicase_C-like"/>
</dbReference>
<evidence type="ECO:0000256" key="5">
    <source>
        <dbReference type="SAM" id="MobiDB-lite"/>
    </source>
</evidence>
<evidence type="ECO:0000256" key="1">
    <source>
        <dbReference type="ARBA" id="ARBA00004496"/>
    </source>
</evidence>
<comment type="subcellular location">
    <subcellularLocation>
        <location evidence="1">Cytoplasm</location>
    </subcellularLocation>
</comment>
<evidence type="ECO:0000313" key="9">
    <source>
        <dbReference type="Proteomes" id="UP000789342"/>
    </source>
</evidence>
<keyword evidence="3" id="KW-0547">Nucleotide-binding</keyword>
<feature type="compositionally biased region" description="Polar residues" evidence="5">
    <location>
        <begin position="170"/>
        <end position="188"/>
    </location>
</feature>
<feature type="compositionally biased region" description="Low complexity" evidence="5">
    <location>
        <begin position="113"/>
        <end position="126"/>
    </location>
</feature>
<keyword evidence="9" id="KW-1185">Reference proteome</keyword>
<organism evidence="8 9">
    <name type="scientific">Acaulospora morrowiae</name>
    <dbReference type="NCBI Taxonomy" id="94023"/>
    <lineage>
        <taxon>Eukaryota</taxon>
        <taxon>Fungi</taxon>
        <taxon>Fungi incertae sedis</taxon>
        <taxon>Mucoromycota</taxon>
        <taxon>Glomeromycotina</taxon>
        <taxon>Glomeromycetes</taxon>
        <taxon>Diversisporales</taxon>
        <taxon>Acaulosporaceae</taxon>
        <taxon>Acaulospora</taxon>
    </lineage>
</organism>
<keyword evidence="2" id="KW-0963">Cytoplasm</keyword>
<evidence type="ECO:0000256" key="4">
    <source>
        <dbReference type="ARBA" id="ARBA00022840"/>
    </source>
</evidence>
<dbReference type="OrthoDB" id="28053at2759"/>
<dbReference type="PROSITE" id="PS51192">
    <property type="entry name" value="HELICASE_ATP_BIND_1"/>
    <property type="match status" value="1"/>
</dbReference>